<dbReference type="Proteomes" id="UP000198654">
    <property type="component" value="Unassembled WGS sequence"/>
</dbReference>
<evidence type="ECO:0000313" key="9">
    <source>
        <dbReference type="EMBL" id="SDL93635.1"/>
    </source>
</evidence>
<feature type="transmembrane region" description="Helical" evidence="8">
    <location>
        <begin position="81"/>
        <end position="102"/>
    </location>
</feature>
<feature type="transmembrane region" description="Helical" evidence="8">
    <location>
        <begin position="187"/>
        <end position="211"/>
    </location>
</feature>
<evidence type="ECO:0000256" key="7">
    <source>
        <dbReference type="ARBA" id="ARBA00023136"/>
    </source>
</evidence>
<evidence type="ECO:0000256" key="2">
    <source>
        <dbReference type="ARBA" id="ARBA00006939"/>
    </source>
</evidence>
<feature type="transmembrane region" description="Helical" evidence="8">
    <location>
        <begin position="248"/>
        <end position="268"/>
    </location>
</feature>
<dbReference type="InterPro" id="IPR003689">
    <property type="entry name" value="ZIP"/>
</dbReference>
<dbReference type="STRING" id="119000.SAMN05661010_02911"/>
<feature type="transmembrane region" description="Helical" evidence="8">
    <location>
        <begin position="280"/>
        <end position="298"/>
    </location>
</feature>
<evidence type="ECO:0000256" key="6">
    <source>
        <dbReference type="ARBA" id="ARBA00022989"/>
    </source>
</evidence>
<name>A0A1G9P628_9GAMM</name>
<feature type="transmembrane region" description="Helical" evidence="8">
    <location>
        <begin position="218"/>
        <end position="242"/>
    </location>
</feature>
<keyword evidence="6 8" id="KW-1133">Transmembrane helix</keyword>
<comment type="similarity">
    <text evidence="2">Belongs to the ZIP transporter (TC 2.A.5) family.</text>
</comment>
<evidence type="ECO:0000256" key="3">
    <source>
        <dbReference type="ARBA" id="ARBA00022475"/>
    </source>
</evidence>
<comment type="subcellular location">
    <subcellularLocation>
        <location evidence="1">Cell membrane</location>
        <topology evidence="1">Multi-pass membrane protein</topology>
    </subcellularLocation>
</comment>
<organism evidence="9 10">
    <name type="scientific">Modicisalibacter muralis</name>
    <dbReference type="NCBI Taxonomy" id="119000"/>
    <lineage>
        <taxon>Bacteria</taxon>
        <taxon>Pseudomonadati</taxon>
        <taxon>Pseudomonadota</taxon>
        <taxon>Gammaproteobacteria</taxon>
        <taxon>Oceanospirillales</taxon>
        <taxon>Halomonadaceae</taxon>
        <taxon>Modicisalibacter</taxon>
    </lineage>
</organism>
<accession>A0A1G9P628</accession>
<evidence type="ECO:0000256" key="4">
    <source>
        <dbReference type="ARBA" id="ARBA00022692"/>
    </source>
</evidence>
<dbReference type="AlphaFoldDB" id="A0A1G9P628"/>
<keyword evidence="7 8" id="KW-0472">Membrane</keyword>
<evidence type="ECO:0000256" key="1">
    <source>
        <dbReference type="ARBA" id="ARBA00004651"/>
    </source>
</evidence>
<gene>
    <name evidence="9" type="ORF">SAMN05661010_02911</name>
</gene>
<dbReference type="Pfam" id="PF02535">
    <property type="entry name" value="Zip"/>
    <property type="match status" value="1"/>
</dbReference>
<feature type="transmembrane region" description="Helical" evidence="8">
    <location>
        <begin position="158"/>
        <end position="181"/>
    </location>
</feature>
<protein>
    <submittedName>
        <fullName evidence="9">Zinc transporter, ZIP family</fullName>
    </submittedName>
</protein>
<feature type="transmembrane region" description="Helical" evidence="8">
    <location>
        <begin position="50"/>
        <end position="69"/>
    </location>
</feature>
<reference evidence="9 10" key="1">
    <citation type="submission" date="2016-10" db="EMBL/GenBank/DDBJ databases">
        <authorList>
            <person name="de Groot N.N."/>
        </authorList>
    </citation>
    <scope>NUCLEOTIDE SEQUENCE [LARGE SCALE GENOMIC DNA]</scope>
    <source>
        <strain evidence="9 10">DSM 14789</strain>
    </source>
</reference>
<keyword evidence="4 8" id="KW-0812">Transmembrane</keyword>
<dbReference type="EMBL" id="FNGI01000009">
    <property type="protein sequence ID" value="SDL93635.1"/>
    <property type="molecule type" value="Genomic_DNA"/>
</dbReference>
<dbReference type="GO" id="GO:0005886">
    <property type="term" value="C:plasma membrane"/>
    <property type="evidence" value="ECO:0007669"/>
    <property type="project" value="UniProtKB-SubCell"/>
</dbReference>
<evidence type="ECO:0000256" key="8">
    <source>
        <dbReference type="SAM" id="Phobius"/>
    </source>
</evidence>
<keyword evidence="10" id="KW-1185">Reference proteome</keyword>
<feature type="transmembrane region" description="Helical" evidence="8">
    <location>
        <begin position="114"/>
        <end position="137"/>
    </location>
</feature>
<feature type="transmembrane region" description="Helical" evidence="8">
    <location>
        <begin position="12"/>
        <end position="30"/>
    </location>
</feature>
<dbReference type="PANTHER" id="PTHR11040:SF211">
    <property type="entry name" value="ZINC TRANSPORTER ZIP11"/>
    <property type="match status" value="1"/>
</dbReference>
<dbReference type="GO" id="GO:0005385">
    <property type="term" value="F:zinc ion transmembrane transporter activity"/>
    <property type="evidence" value="ECO:0007669"/>
    <property type="project" value="TreeGrafter"/>
</dbReference>
<keyword evidence="5" id="KW-0862">Zinc</keyword>
<proteinExistence type="inferred from homology"/>
<dbReference type="OrthoDB" id="9787346at2"/>
<evidence type="ECO:0000256" key="5">
    <source>
        <dbReference type="ARBA" id="ARBA00022833"/>
    </source>
</evidence>
<keyword evidence="3" id="KW-1003">Cell membrane</keyword>
<sequence>MGADLKWLGRTWLLPLIALAVLGFSASWGVAHLSGLKTWLATLDTVEAGILASLVAGLFTPVGALPVLLLRKISQRVEDSLMGFGAGIMLAATAFSLAQPAIAEAVRLTGGMLSALLIVTLGITVGGLVIMAIERFLPHEHFALGKQSGADVSKLRRIWLFIFAITIHNFPEGLAVGVGYGSGDIQAGLALTLGIGLQNLPEGLIVALGLISVGYGRAAAFGLAFLSGLVEPVGGTLGAVAVALAETLLPWGLAFAAGAMLFVISHEIIPESHRQGHEGYATMGVLAGFTVMLMLDATL</sequence>
<dbReference type="PANTHER" id="PTHR11040">
    <property type="entry name" value="ZINC/IRON TRANSPORTER"/>
    <property type="match status" value="1"/>
</dbReference>
<evidence type="ECO:0000313" key="10">
    <source>
        <dbReference type="Proteomes" id="UP000198654"/>
    </source>
</evidence>